<protein>
    <submittedName>
        <fullName evidence="2">Dihydrofolate reductase family protein</fullName>
    </submittedName>
</protein>
<dbReference type="RefSeq" id="WP_339393514.1">
    <property type="nucleotide sequence ID" value="NZ_BAAAAF010000012.1"/>
</dbReference>
<name>A0ABP3CBX5_9MICO</name>
<dbReference type="InterPro" id="IPR024072">
    <property type="entry name" value="DHFR-like_dom_sf"/>
</dbReference>
<dbReference type="EMBL" id="BAAAAF010000012">
    <property type="protein sequence ID" value="GAA0036801.1"/>
    <property type="molecule type" value="Genomic_DNA"/>
</dbReference>
<dbReference type="SUPFAM" id="SSF53597">
    <property type="entry name" value="Dihydrofolate reductase-like"/>
    <property type="match status" value="1"/>
</dbReference>
<dbReference type="Gene3D" id="3.40.430.10">
    <property type="entry name" value="Dihydrofolate Reductase, subunit A"/>
    <property type="match status" value="1"/>
</dbReference>
<dbReference type="Pfam" id="PF01872">
    <property type="entry name" value="RibD_C"/>
    <property type="match status" value="1"/>
</dbReference>
<dbReference type="InterPro" id="IPR002734">
    <property type="entry name" value="RibDG_C"/>
</dbReference>
<keyword evidence="3" id="KW-1185">Reference proteome</keyword>
<feature type="domain" description="Bacterial bifunctional deaminase-reductase C-terminal" evidence="1">
    <location>
        <begin position="7"/>
        <end position="168"/>
    </location>
</feature>
<gene>
    <name evidence="2" type="ORF">NCCP602_27620</name>
</gene>
<evidence type="ECO:0000313" key="2">
    <source>
        <dbReference type="EMBL" id="GAA0036801.1"/>
    </source>
</evidence>
<dbReference type="Proteomes" id="UP001498238">
    <property type="component" value="Unassembled WGS sequence"/>
</dbReference>
<accession>A0ABP3CBX5</accession>
<comment type="caution">
    <text evidence="2">The sequence shown here is derived from an EMBL/GenBank/DDBJ whole genome shotgun (WGS) entry which is preliminary data.</text>
</comment>
<reference evidence="2 3" key="1">
    <citation type="submission" date="2024-01" db="EMBL/GenBank/DDBJ databases">
        <title>Characterization of antibiotic resistant novel bacterial strains and their environmental applications.</title>
        <authorList>
            <person name="Manzoor S."/>
            <person name="Abbas S."/>
            <person name="Arshad M."/>
            <person name="Ahmed I."/>
        </authorList>
    </citation>
    <scope>NUCLEOTIDE SEQUENCE [LARGE SCALE GENOMIC DNA]</scope>
    <source>
        <strain evidence="2 3">NCCP-602</strain>
    </source>
</reference>
<sequence length="186" mass="20816">MAELRYSINITVDGCCDHLAIEPDEELHDHHAENLRRADGLLFGRKTYELMESAWRQPDGAAAGDSRARSDIDIFAEVIDQAKKYVVSSTLTEVDWNAELLGSDLRSEIERIKGDSVTGLFVGGVTLPRALAELDLIDEYEFVVHPRIAGYGPYVFNGLAEVVDLEPTDRRELRSGAAVLLYRPRR</sequence>
<evidence type="ECO:0000259" key="1">
    <source>
        <dbReference type="Pfam" id="PF01872"/>
    </source>
</evidence>
<organism evidence="2 3">
    <name type="scientific">Brevibacterium metallidurans</name>
    <dbReference type="NCBI Taxonomy" id="1482676"/>
    <lineage>
        <taxon>Bacteria</taxon>
        <taxon>Bacillati</taxon>
        <taxon>Actinomycetota</taxon>
        <taxon>Actinomycetes</taxon>
        <taxon>Micrococcales</taxon>
        <taxon>Brevibacteriaceae</taxon>
        <taxon>Brevibacterium</taxon>
    </lineage>
</organism>
<proteinExistence type="predicted"/>
<evidence type="ECO:0000313" key="3">
    <source>
        <dbReference type="Proteomes" id="UP001498238"/>
    </source>
</evidence>